<dbReference type="Gene3D" id="3.40.50.10350">
    <property type="entry name" value="Glycerate kinase, domain 1"/>
    <property type="match status" value="1"/>
</dbReference>
<evidence type="ECO:0000313" key="5">
    <source>
        <dbReference type="EMBL" id="RKQ35868.1"/>
    </source>
</evidence>
<comment type="similarity">
    <text evidence="1 4">Belongs to the glycerate kinase type-1 family.</text>
</comment>
<evidence type="ECO:0000256" key="2">
    <source>
        <dbReference type="ARBA" id="ARBA00022679"/>
    </source>
</evidence>
<dbReference type="InterPro" id="IPR018197">
    <property type="entry name" value="Glycerate_kinase_RE-like"/>
</dbReference>
<dbReference type="EMBL" id="RBZP01000002">
    <property type="protein sequence ID" value="RKQ35868.1"/>
    <property type="molecule type" value="Genomic_DNA"/>
</dbReference>
<comment type="caution">
    <text evidence="5">The sequence shown here is derived from an EMBL/GenBank/DDBJ whole genome shotgun (WGS) entry which is preliminary data.</text>
</comment>
<evidence type="ECO:0000256" key="1">
    <source>
        <dbReference type="ARBA" id="ARBA00006284"/>
    </source>
</evidence>
<dbReference type="InterPro" id="IPR018193">
    <property type="entry name" value="Glyc_kinase_flavodox-like_fold"/>
</dbReference>
<dbReference type="InterPro" id="IPR004381">
    <property type="entry name" value="Glycerate_kinase"/>
</dbReference>
<dbReference type="NCBIfam" id="TIGR00045">
    <property type="entry name" value="glycerate kinase"/>
    <property type="match status" value="1"/>
</dbReference>
<dbReference type="RefSeq" id="WP_121203540.1">
    <property type="nucleotide sequence ID" value="NZ_RBZP01000002.1"/>
</dbReference>
<organism evidence="5 6">
    <name type="scientific">Oceanobacillus halophilus</name>
    <dbReference type="NCBI Taxonomy" id="930130"/>
    <lineage>
        <taxon>Bacteria</taxon>
        <taxon>Bacillati</taxon>
        <taxon>Bacillota</taxon>
        <taxon>Bacilli</taxon>
        <taxon>Bacillales</taxon>
        <taxon>Bacillaceae</taxon>
        <taxon>Oceanobacillus</taxon>
    </lineage>
</organism>
<dbReference type="PIRSF" id="PIRSF006078">
    <property type="entry name" value="GlxK"/>
    <property type="match status" value="1"/>
</dbReference>
<keyword evidence="6" id="KW-1185">Reference proteome</keyword>
<dbReference type="AlphaFoldDB" id="A0A495A7Z9"/>
<sequence>MNIILAPDSYKGSLSALEAAKTMKRAITDIDNGHLISMKPMADGGEGTMDAMLASSRGRKVVIQCAGATGEKIESYYAMLDSHTAVIELAAIAGLVQVPKKKRNPDYTTTFGIGEAILHALNRGCTSIIIGLGGSATNDGGLGMLQALGVKAWDERGNELGGFGNDLQQVSRISFTDVDPRVYQVEMKVACDVDNPLCGNRGASVVFGPQKGASVDQIPVYDKALDHYGNLVEAEVGKSLKKVPGAGAAGGTGFAFLSIGAELVSGAELMAKAMKLEDDIKQADLVFTGEGQSDEQTMYGKAPGYVAQLAKKYKVPVILLSGSLTGDIEKLQDRFSGCFSIINKPLTLEECIEHAQDLLYGQTKQIMYLMESLKK</sequence>
<proteinExistence type="inferred from homology"/>
<name>A0A495A7Z9_9BACI</name>
<dbReference type="Gene3D" id="3.90.1510.10">
    <property type="entry name" value="Glycerate kinase, domain 2"/>
    <property type="match status" value="1"/>
</dbReference>
<reference evidence="5 6" key="1">
    <citation type="journal article" date="2016" name="Int. J. Syst. Evol. Microbiol.">
        <title>Oceanobacillus halophilus sp. nov., a novel moderately halophilic bacterium from a hypersaline lake.</title>
        <authorList>
            <person name="Amoozegar M.A."/>
            <person name="Bagheri M."/>
            <person name="Makhdoumi A."/>
            <person name="Nikou M.M."/>
            <person name="Fazeli S.A.S."/>
            <person name="Schumann P."/>
            <person name="Sproer C."/>
            <person name="Sanchez-Porro C."/>
            <person name="Ventosa A."/>
        </authorList>
    </citation>
    <scope>NUCLEOTIDE SEQUENCE [LARGE SCALE GENOMIC DNA]</scope>
    <source>
        <strain evidence="5 6">DSM 23996</strain>
    </source>
</reference>
<dbReference type="PANTHER" id="PTHR21599:SF0">
    <property type="entry name" value="GLYCERATE KINASE"/>
    <property type="match status" value="1"/>
</dbReference>
<protein>
    <submittedName>
        <fullName evidence="5">Glycerate kinase</fullName>
    </submittedName>
</protein>
<evidence type="ECO:0000256" key="4">
    <source>
        <dbReference type="PIRNR" id="PIRNR006078"/>
    </source>
</evidence>
<dbReference type="InterPro" id="IPR036129">
    <property type="entry name" value="Glycerate_kinase_sf"/>
</dbReference>
<keyword evidence="2 4" id="KW-0808">Transferase</keyword>
<dbReference type="Pfam" id="PF02595">
    <property type="entry name" value="Gly_kinase"/>
    <property type="match status" value="1"/>
</dbReference>
<dbReference type="Proteomes" id="UP000269301">
    <property type="component" value="Unassembled WGS sequence"/>
</dbReference>
<accession>A0A495A7Z9</accession>
<dbReference type="OrthoDB" id="9774290at2"/>
<dbReference type="GO" id="GO:0008887">
    <property type="term" value="F:glycerate kinase activity"/>
    <property type="evidence" value="ECO:0007669"/>
    <property type="project" value="UniProtKB-UniRule"/>
</dbReference>
<dbReference type="PANTHER" id="PTHR21599">
    <property type="entry name" value="GLYCERATE KINASE"/>
    <property type="match status" value="1"/>
</dbReference>
<gene>
    <name evidence="5" type="ORF">D8M06_06350</name>
</gene>
<evidence type="ECO:0000313" key="6">
    <source>
        <dbReference type="Proteomes" id="UP000269301"/>
    </source>
</evidence>
<keyword evidence="3 4" id="KW-0418">Kinase</keyword>
<dbReference type="GO" id="GO:0031388">
    <property type="term" value="P:organic acid phosphorylation"/>
    <property type="evidence" value="ECO:0007669"/>
    <property type="project" value="UniProtKB-UniRule"/>
</dbReference>
<dbReference type="SUPFAM" id="SSF110738">
    <property type="entry name" value="Glycerate kinase I"/>
    <property type="match status" value="1"/>
</dbReference>
<evidence type="ECO:0000256" key="3">
    <source>
        <dbReference type="ARBA" id="ARBA00022777"/>
    </source>
</evidence>